<accession>A0ACC2G271</accession>
<comment type="caution">
    <text evidence="1">The sequence shown here is derived from an EMBL/GenBank/DDBJ whole genome shotgun (WGS) entry which is preliminary data.</text>
</comment>
<proteinExistence type="predicted"/>
<dbReference type="Proteomes" id="UP001157502">
    <property type="component" value="Chromosome 18"/>
</dbReference>
<name>A0ACC2G271_DALPE</name>
<sequence>MWRRKPTERRWQENLGPYDDTRPDTEGDASQTAKVNQISRTDRGGTSNCRSRRASVTARSPDDGWDRDYRRTEELWASDSGYRSRNVEHKDSDALVFLGRWNFFFRRVWRTLKWVIVNFWIQPNVDFGDA</sequence>
<dbReference type="EMBL" id="CM055745">
    <property type="protein sequence ID" value="KAJ7997645.1"/>
    <property type="molecule type" value="Genomic_DNA"/>
</dbReference>
<organism evidence="1 2">
    <name type="scientific">Dallia pectoralis</name>
    <name type="common">Alaska blackfish</name>
    <dbReference type="NCBI Taxonomy" id="75939"/>
    <lineage>
        <taxon>Eukaryota</taxon>
        <taxon>Metazoa</taxon>
        <taxon>Chordata</taxon>
        <taxon>Craniata</taxon>
        <taxon>Vertebrata</taxon>
        <taxon>Euteleostomi</taxon>
        <taxon>Actinopterygii</taxon>
        <taxon>Neopterygii</taxon>
        <taxon>Teleostei</taxon>
        <taxon>Protacanthopterygii</taxon>
        <taxon>Esociformes</taxon>
        <taxon>Umbridae</taxon>
        <taxon>Dallia</taxon>
    </lineage>
</organism>
<evidence type="ECO:0000313" key="1">
    <source>
        <dbReference type="EMBL" id="KAJ7997645.1"/>
    </source>
</evidence>
<gene>
    <name evidence="1" type="ORF">DPEC_G00214280</name>
</gene>
<keyword evidence="2" id="KW-1185">Reference proteome</keyword>
<evidence type="ECO:0000313" key="2">
    <source>
        <dbReference type="Proteomes" id="UP001157502"/>
    </source>
</evidence>
<protein>
    <submittedName>
        <fullName evidence="1">Uncharacterized protein</fullName>
    </submittedName>
</protein>
<reference evidence="1" key="1">
    <citation type="submission" date="2021-05" db="EMBL/GenBank/DDBJ databases">
        <authorList>
            <person name="Pan Q."/>
            <person name="Jouanno E."/>
            <person name="Zahm M."/>
            <person name="Klopp C."/>
            <person name="Cabau C."/>
            <person name="Louis A."/>
            <person name="Berthelot C."/>
            <person name="Parey E."/>
            <person name="Roest Crollius H."/>
            <person name="Montfort J."/>
            <person name="Robinson-Rechavi M."/>
            <person name="Bouchez O."/>
            <person name="Lampietro C."/>
            <person name="Lopez Roques C."/>
            <person name="Donnadieu C."/>
            <person name="Postlethwait J."/>
            <person name="Bobe J."/>
            <person name="Dillon D."/>
            <person name="Chandos A."/>
            <person name="von Hippel F."/>
            <person name="Guiguen Y."/>
        </authorList>
    </citation>
    <scope>NUCLEOTIDE SEQUENCE</scope>
    <source>
        <strain evidence="1">YG-Jan2019</strain>
    </source>
</reference>